<feature type="non-terminal residue" evidence="1">
    <location>
        <position position="1"/>
    </location>
</feature>
<organism evidence="1">
    <name type="scientific">marine sediment metagenome</name>
    <dbReference type="NCBI Taxonomy" id="412755"/>
    <lineage>
        <taxon>unclassified sequences</taxon>
        <taxon>metagenomes</taxon>
        <taxon>ecological metagenomes</taxon>
    </lineage>
</organism>
<sequence length="233" mass="25542">TKSFNKPFSSSSIPAESLVALMVNNRSALEKSMSVLYSKMAPDASRELLGHTIYLIDLSLLMPASLPAGKTPMQAPRSTAAPKMPKLAFTITDTHLIFGVESTVERTIRALSSTEVASLDSAKWFNNAKSTIPSVVGLAWLQDDAASTEFFWWMMKETVKSKDNDSSISMGITLDSKSLSPHLMFSQTGLLDTSLLPQFDAVRKYFGLSALYGISTPDGFFFEFNYLNPPTTD</sequence>
<comment type="caution">
    <text evidence="1">The sequence shown here is derived from an EMBL/GenBank/DDBJ whole genome shotgun (WGS) entry which is preliminary data.</text>
</comment>
<accession>X0WKH8</accession>
<gene>
    <name evidence="1" type="ORF">S01H1_55401</name>
</gene>
<evidence type="ECO:0000313" key="1">
    <source>
        <dbReference type="EMBL" id="GAG24993.1"/>
    </source>
</evidence>
<dbReference type="AlphaFoldDB" id="X0WKH8"/>
<proteinExistence type="predicted"/>
<protein>
    <submittedName>
        <fullName evidence="1">Uncharacterized protein</fullName>
    </submittedName>
</protein>
<reference evidence="1" key="1">
    <citation type="journal article" date="2014" name="Front. Microbiol.">
        <title>High frequency of phylogenetically diverse reductive dehalogenase-homologous genes in deep subseafloor sedimentary metagenomes.</title>
        <authorList>
            <person name="Kawai M."/>
            <person name="Futagami T."/>
            <person name="Toyoda A."/>
            <person name="Takaki Y."/>
            <person name="Nishi S."/>
            <person name="Hori S."/>
            <person name="Arai W."/>
            <person name="Tsubouchi T."/>
            <person name="Morono Y."/>
            <person name="Uchiyama I."/>
            <person name="Ito T."/>
            <person name="Fujiyama A."/>
            <person name="Inagaki F."/>
            <person name="Takami H."/>
        </authorList>
    </citation>
    <scope>NUCLEOTIDE SEQUENCE</scope>
    <source>
        <strain evidence="1">Expedition CK06-06</strain>
    </source>
</reference>
<dbReference type="EMBL" id="BARS01036009">
    <property type="protein sequence ID" value="GAG24993.1"/>
    <property type="molecule type" value="Genomic_DNA"/>
</dbReference>
<name>X0WKH8_9ZZZZ</name>